<evidence type="ECO:0000256" key="2">
    <source>
        <dbReference type="SAM" id="Coils"/>
    </source>
</evidence>
<accession>D6WKK5</accession>
<name>D6WKK5_TRICA</name>
<comment type="similarity">
    <text evidence="1">Belongs to the taxilin family.</text>
</comment>
<feature type="coiled-coil region" evidence="2">
    <location>
        <begin position="112"/>
        <end position="358"/>
    </location>
</feature>
<reference evidence="4 5" key="1">
    <citation type="journal article" date="2008" name="Nature">
        <title>The genome of the model beetle and pest Tribolium castaneum.</title>
        <authorList>
            <consortium name="Tribolium Genome Sequencing Consortium"/>
            <person name="Richards S."/>
            <person name="Gibbs R.A."/>
            <person name="Weinstock G.M."/>
            <person name="Brown S.J."/>
            <person name="Denell R."/>
            <person name="Beeman R.W."/>
            <person name="Gibbs R."/>
            <person name="Beeman R.W."/>
            <person name="Brown S.J."/>
            <person name="Bucher G."/>
            <person name="Friedrich M."/>
            <person name="Grimmelikhuijzen C.J."/>
            <person name="Klingler M."/>
            <person name="Lorenzen M."/>
            <person name="Richards S."/>
            <person name="Roth S."/>
            <person name="Schroder R."/>
            <person name="Tautz D."/>
            <person name="Zdobnov E.M."/>
            <person name="Muzny D."/>
            <person name="Gibbs R.A."/>
            <person name="Weinstock G.M."/>
            <person name="Attaway T."/>
            <person name="Bell S."/>
            <person name="Buhay C.J."/>
            <person name="Chandrabose M.N."/>
            <person name="Chavez D."/>
            <person name="Clerk-Blankenburg K.P."/>
            <person name="Cree A."/>
            <person name="Dao M."/>
            <person name="Davis C."/>
            <person name="Chacko J."/>
            <person name="Dinh H."/>
            <person name="Dugan-Rocha S."/>
            <person name="Fowler G."/>
            <person name="Garner T.T."/>
            <person name="Garnes J."/>
            <person name="Gnirke A."/>
            <person name="Hawes A."/>
            <person name="Hernandez J."/>
            <person name="Hines S."/>
            <person name="Holder M."/>
            <person name="Hume J."/>
            <person name="Jhangiani S.N."/>
            <person name="Joshi V."/>
            <person name="Khan Z.M."/>
            <person name="Jackson L."/>
            <person name="Kovar C."/>
            <person name="Kowis A."/>
            <person name="Lee S."/>
            <person name="Lewis L.R."/>
            <person name="Margolis J."/>
            <person name="Morgan M."/>
            <person name="Nazareth L.V."/>
            <person name="Nguyen N."/>
            <person name="Okwuonu G."/>
            <person name="Parker D."/>
            <person name="Richards S."/>
            <person name="Ruiz S.J."/>
            <person name="Santibanez J."/>
            <person name="Savard J."/>
            <person name="Scherer S.E."/>
            <person name="Schneider B."/>
            <person name="Sodergren E."/>
            <person name="Tautz D."/>
            <person name="Vattahil S."/>
            <person name="Villasana D."/>
            <person name="White C.S."/>
            <person name="Wright R."/>
            <person name="Park Y."/>
            <person name="Beeman R.W."/>
            <person name="Lord J."/>
            <person name="Oppert B."/>
            <person name="Lorenzen M."/>
            <person name="Brown S."/>
            <person name="Wang L."/>
            <person name="Savard J."/>
            <person name="Tautz D."/>
            <person name="Richards S."/>
            <person name="Weinstock G."/>
            <person name="Gibbs R.A."/>
            <person name="Liu Y."/>
            <person name="Worley K."/>
            <person name="Weinstock G."/>
            <person name="Elsik C.G."/>
            <person name="Reese J.T."/>
            <person name="Elhaik E."/>
            <person name="Landan G."/>
            <person name="Graur D."/>
            <person name="Arensburger P."/>
            <person name="Atkinson P."/>
            <person name="Beeman R.W."/>
            <person name="Beidler J."/>
            <person name="Brown S.J."/>
            <person name="Demuth J.P."/>
            <person name="Drury D.W."/>
            <person name="Du Y.Z."/>
            <person name="Fujiwara H."/>
            <person name="Lorenzen M."/>
            <person name="Maselli V."/>
            <person name="Osanai M."/>
            <person name="Park Y."/>
            <person name="Robertson H.M."/>
            <person name="Tu Z."/>
            <person name="Wang J.J."/>
            <person name="Wang S."/>
            <person name="Richards S."/>
            <person name="Song H."/>
            <person name="Zhang L."/>
            <person name="Sodergren E."/>
            <person name="Werner D."/>
            <person name="Stanke M."/>
            <person name="Morgenstern B."/>
            <person name="Solovyev V."/>
            <person name="Kosarev P."/>
            <person name="Brown G."/>
            <person name="Chen H.C."/>
            <person name="Ermolaeva O."/>
            <person name="Hlavina W."/>
            <person name="Kapustin Y."/>
            <person name="Kiryutin B."/>
            <person name="Kitts P."/>
            <person name="Maglott D."/>
            <person name="Pruitt K."/>
            <person name="Sapojnikov V."/>
            <person name="Souvorov A."/>
            <person name="Mackey A.J."/>
            <person name="Waterhouse R.M."/>
            <person name="Wyder S."/>
            <person name="Zdobnov E.M."/>
            <person name="Zdobnov E.M."/>
            <person name="Wyder S."/>
            <person name="Kriventseva E.V."/>
            <person name="Kadowaki T."/>
            <person name="Bork P."/>
            <person name="Aranda M."/>
            <person name="Bao R."/>
            <person name="Beermann A."/>
            <person name="Berns N."/>
            <person name="Bolognesi R."/>
            <person name="Bonneton F."/>
            <person name="Bopp D."/>
            <person name="Brown S.J."/>
            <person name="Bucher G."/>
            <person name="Butts T."/>
            <person name="Chaumot A."/>
            <person name="Denell R.E."/>
            <person name="Ferrier D.E."/>
            <person name="Friedrich M."/>
            <person name="Gordon C.M."/>
            <person name="Jindra M."/>
            <person name="Klingler M."/>
            <person name="Lan Q."/>
            <person name="Lattorff H.M."/>
            <person name="Laudet V."/>
            <person name="von Levetsow C."/>
            <person name="Liu Z."/>
            <person name="Lutz R."/>
            <person name="Lynch J.A."/>
            <person name="da Fonseca R.N."/>
            <person name="Posnien N."/>
            <person name="Reuter R."/>
            <person name="Roth S."/>
            <person name="Savard J."/>
            <person name="Schinko J.B."/>
            <person name="Schmitt C."/>
            <person name="Schoppmeier M."/>
            <person name="Schroder R."/>
            <person name="Shippy T.D."/>
            <person name="Simonnet F."/>
            <person name="Marques-Souza H."/>
            <person name="Tautz D."/>
            <person name="Tomoyasu Y."/>
            <person name="Trauner J."/>
            <person name="Van der Zee M."/>
            <person name="Vervoort M."/>
            <person name="Wittkopp N."/>
            <person name="Wimmer E.A."/>
            <person name="Yang X."/>
            <person name="Jones A.K."/>
            <person name="Sattelle D.B."/>
            <person name="Ebert P.R."/>
            <person name="Nelson D."/>
            <person name="Scott J.G."/>
            <person name="Beeman R.W."/>
            <person name="Muthukrishnan S."/>
            <person name="Kramer K.J."/>
            <person name="Arakane Y."/>
            <person name="Beeman R.W."/>
            <person name="Zhu Q."/>
            <person name="Hogenkamp D."/>
            <person name="Dixit R."/>
            <person name="Oppert B."/>
            <person name="Jiang H."/>
            <person name="Zou Z."/>
            <person name="Marshall J."/>
            <person name="Elpidina E."/>
            <person name="Vinokurov K."/>
            <person name="Oppert C."/>
            <person name="Zou Z."/>
            <person name="Evans J."/>
            <person name="Lu Z."/>
            <person name="Zhao P."/>
            <person name="Sumathipala N."/>
            <person name="Altincicek B."/>
            <person name="Vilcinskas A."/>
            <person name="Williams M."/>
            <person name="Hultmark D."/>
            <person name="Hetru C."/>
            <person name="Jiang H."/>
            <person name="Grimmelikhuijzen C.J."/>
            <person name="Hauser F."/>
            <person name="Cazzamali G."/>
            <person name="Williamson M."/>
            <person name="Park Y."/>
            <person name="Li B."/>
            <person name="Tanaka Y."/>
            <person name="Predel R."/>
            <person name="Neupert S."/>
            <person name="Schachtner J."/>
            <person name="Verleyen P."/>
            <person name="Raible F."/>
            <person name="Bork P."/>
            <person name="Friedrich M."/>
            <person name="Walden K.K."/>
            <person name="Robertson H.M."/>
            <person name="Angeli S."/>
            <person name="Foret S."/>
            <person name="Bucher G."/>
            <person name="Schuetz S."/>
            <person name="Maleszka R."/>
            <person name="Wimmer E.A."/>
            <person name="Beeman R.W."/>
            <person name="Lorenzen M."/>
            <person name="Tomoyasu Y."/>
            <person name="Miller S.C."/>
            <person name="Grossmann D."/>
            <person name="Bucher G."/>
        </authorList>
    </citation>
    <scope>NUCLEOTIDE SEQUENCE [LARGE SCALE GENOMIC DNA]</scope>
    <source>
        <strain evidence="4 5">Georgia GA2</strain>
    </source>
</reference>
<dbReference type="FunCoup" id="D6WKK5">
    <property type="interactions" value="697"/>
</dbReference>
<evidence type="ECO:0000256" key="1">
    <source>
        <dbReference type="ARBA" id="ARBA00009550"/>
    </source>
</evidence>
<reference evidence="4 5" key="2">
    <citation type="journal article" date="2010" name="Nucleic Acids Res.">
        <title>BeetleBase in 2010: revisions to provide comprehensive genomic information for Tribolium castaneum.</title>
        <authorList>
            <person name="Kim H.S."/>
            <person name="Murphy T."/>
            <person name="Xia J."/>
            <person name="Caragea D."/>
            <person name="Park Y."/>
            <person name="Beeman R.W."/>
            <person name="Lorenzen M.D."/>
            <person name="Butcher S."/>
            <person name="Manak J.R."/>
            <person name="Brown S.J."/>
        </authorList>
    </citation>
    <scope>GENOME REANNOTATION</scope>
    <source>
        <strain evidence="4 5">Georgia GA2</strain>
    </source>
</reference>
<keyword evidence="5" id="KW-1185">Reference proteome</keyword>
<dbReference type="STRING" id="7070.D6WKK5"/>
<dbReference type="PANTHER" id="PTHR16127:SF13">
    <property type="entry name" value="GH01188P"/>
    <property type="match status" value="1"/>
</dbReference>
<dbReference type="OMA" id="FNTFRQE"/>
<dbReference type="Proteomes" id="UP000007266">
    <property type="component" value="Linkage group 5"/>
</dbReference>
<keyword evidence="2" id="KW-0175">Coiled coil</keyword>
<dbReference type="HOGENOM" id="CLU_588418_0_0_1"/>
<evidence type="ECO:0000313" key="5">
    <source>
        <dbReference type="Proteomes" id="UP000007266"/>
    </source>
</evidence>
<dbReference type="Pfam" id="PF09728">
    <property type="entry name" value="Taxilin"/>
    <property type="match status" value="1"/>
</dbReference>
<dbReference type="AlphaFoldDB" id="D6WKK5"/>
<sequence length="472" mass="54090">MEEEQDKGAAAAALDPAVLAINEELGAVAAAADQGAVPAANSKRRHRKKDSKSWDNISKVITGMDEDSKVAYIGEKYKDLHEQVRSLTASNQQYVKYNAAIQKERDHHQSELAKSVVARARLENLCRELQKQNKQIKEENLVKIKEEEERRKEVSSKFADKLSDINNMMDENKEKSEKLREENLRMTARLADLFKQFKKREEDITRMSQQLELERQFAQATITKMELEMRAQNELNAKEQEVMKCNLEKSEANCSVLLQTVKGLQDHIEVYKNQYQDFESTMTKSANVFDNFKAEIATMNKQIATLEKETQFWKNKFNDSMKALIEVSELKKNQDLYVQSLERKVEQLNKLCRQIQVDRSHYLKLLKNSGIELTPPSQPQEKTEEAKKASPTMTKKEQELHLLKENLKVVQDQLARLSVEGTQKTEEHNCEGPACKICDPTTVPASDGDFSQVPLEVQKEENHAPGSTEESQ</sequence>
<proteinExistence type="inferred from homology"/>
<evidence type="ECO:0000313" key="4">
    <source>
        <dbReference type="EMBL" id="EFA04014.2"/>
    </source>
</evidence>
<dbReference type="OrthoDB" id="425555at2759"/>
<dbReference type="InParanoid" id="D6WKK5"/>
<dbReference type="GO" id="GO:0019905">
    <property type="term" value="F:syntaxin binding"/>
    <property type="evidence" value="ECO:0007669"/>
    <property type="project" value="InterPro"/>
</dbReference>
<evidence type="ECO:0000256" key="3">
    <source>
        <dbReference type="SAM" id="MobiDB-lite"/>
    </source>
</evidence>
<dbReference type="EMBL" id="KQ971342">
    <property type="protein sequence ID" value="EFA04014.2"/>
    <property type="molecule type" value="Genomic_DNA"/>
</dbReference>
<organism evidence="4 5">
    <name type="scientific">Tribolium castaneum</name>
    <name type="common">Red flour beetle</name>
    <dbReference type="NCBI Taxonomy" id="7070"/>
    <lineage>
        <taxon>Eukaryota</taxon>
        <taxon>Metazoa</taxon>
        <taxon>Ecdysozoa</taxon>
        <taxon>Arthropoda</taxon>
        <taxon>Hexapoda</taxon>
        <taxon>Insecta</taxon>
        <taxon>Pterygota</taxon>
        <taxon>Neoptera</taxon>
        <taxon>Endopterygota</taxon>
        <taxon>Coleoptera</taxon>
        <taxon>Polyphaga</taxon>
        <taxon>Cucujiformia</taxon>
        <taxon>Tenebrionidae</taxon>
        <taxon>Tenebrionidae incertae sedis</taxon>
        <taxon>Tribolium</taxon>
    </lineage>
</organism>
<gene>
    <name evidence="4" type="primary">AUGUSTUS-3.0.2_14163</name>
    <name evidence="4" type="ORF">TcasGA2_TC014163</name>
</gene>
<dbReference type="PANTHER" id="PTHR16127">
    <property type="entry name" value="TAXILIN"/>
    <property type="match status" value="1"/>
</dbReference>
<dbReference type="InterPro" id="IPR026183">
    <property type="entry name" value="Taxilin_fam"/>
</dbReference>
<feature type="region of interest" description="Disordered" evidence="3">
    <location>
        <begin position="370"/>
        <end position="395"/>
    </location>
</feature>
<dbReference type="KEGG" id="tca:662847"/>
<feature type="region of interest" description="Disordered" evidence="3">
    <location>
        <begin position="32"/>
        <end position="52"/>
    </location>
</feature>
<feature type="compositionally biased region" description="Basic and acidic residues" evidence="3">
    <location>
        <begin position="381"/>
        <end position="395"/>
    </location>
</feature>
<protein>
    <submittedName>
        <fullName evidence="4">Alpha-taxilin-like Protein</fullName>
    </submittedName>
</protein>
<feature type="region of interest" description="Disordered" evidence="3">
    <location>
        <begin position="441"/>
        <end position="472"/>
    </location>
</feature>
<dbReference type="eggNOG" id="KOG1850">
    <property type="taxonomic scope" value="Eukaryota"/>
</dbReference>